<evidence type="ECO:0000256" key="1">
    <source>
        <dbReference type="ARBA" id="ARBA00022529"/>
    </source>
</evidence>
<dbReference type="Pfam" id="PF00959">
    <property type="entry name" value="Phage_lysozyme"/>
    <property type="match status" value="1"/>
</dbReference>
<organism evidence="4">
    <name type="scientific">Palpitomonas bilix</name>
    <dbReference type="NCBI Taxonomy" id="652834"/>
    <lineage>
        <taxon>Eukaryota</taxon>
        <taxon>Eukaryota incertae sedis</taxon>
    </lineage>
</organism>
<protein>
    <recommendedName>
        <fullName evidence="5">Lysozyme</fullName>
    </recommendedName>
</protein>
<dbReference type="SUPFAM" id="SSF53955">
    <property type="entry name" value="Lysozyme-like"/>
    <property type="match status" value="1"/>
</dbReference>
<name>A0A7S3DI38_9EUKA</name>
<dbReference type="GO" id="GO:0042742">
    <property type="term" value="P:defense response to bacterium"/>
    <property type="evidence" value="ECO:0007669"/>
    <property type="project" value="UniProtKB-KW"/>
</dbReference>
<keyword evidence="3" id="KW-0732">Signal</keyword>
<keyword evidence="1" id="KW-0929">Antimicrobial</keyword>
<dbReference type="Gene3D" id="1.10.530.40">
    <property type="match status" value="1"/>
</dbReference>
<dbReference type="AlphaFoldDB" id="A0A7S3DI38"/>
<evidence type="ECO:0000313" key="4">
    <source>
        <dbReference type="EMBL" id="CAE0258090.1"/>
    </source>
</evidence>
<feature type="signal peptide" evidence="3">
    <location>
        <begin position="1"/>
        <end position="16"/>
    </location>
</feature>
<dbReference type="EMBL" id="HBIB01031447">
    <property type="protein sequence ID" value="CAE0258090.1"/>
    <property type="molecule type" value="Transcribed_RNA"/>
</dbReference>
<gene>
    <name evidence="4" type="ORF">PBIL07802_LOCUS20353</name>
</gene>
<dbReference type="InterPro" id="IPR002196">
    <property type="entry name" value="Glyco_hydro_24"/>
</dbReference>
<dbReference type="GO" id="GO:0003796">
    <property type="term" value="F:lysozyme activity"/>
    <property type="evidence" value="ECO:0007669"/>
    <property type="project" value="InterPro"/>
</dbReference>
<evidence type="ECO:0000256" key="3">
    <source>
        <dbReference type="SAM" id="SignalP"/>
    </source>
</evidence>
<keyword evidence="2" id="KW-0081">Bacteriolytic enzyme</keyword>
<accession>A0A7S3DI38</accession>
<dbReference type="PRINTS" id="PR00684">
    <property type="entry name" value="T4LYSOZYME"/>
</dbReference>
<dbReference type="InterPro" id="IPR023347">
    <property type="entry name" value="Lysozyme_dom_sf"/>
</dbReference>
<proteinExistence type="predicted"/>
<feature type="chain" id="PRO_5031326635" description="Lysozyme" evidence="3">
    <location>
        <begin position="17"/>
        <end position="183"/>
    </location>
</feature>
<evidence type="ECO:0008006" key="5">
    <source>
        <dbReference type="Google" id="ProtNLM"/>
    </source>
</evidence>
<dbReference type="PANTHER" id="PTHR37406">
    <property type="entry name" value="T4-TYPE LYSOZYME 1-RELATED"/>
    <property type="match status" value="1"/>
</dbReference>
<dbReference type="InterPro" id="IPR001165">
    <property type="entry name" value="T4-type_lysozyme"/>
</dbReference>
<dbReference type="InterPro" id="IPR052619">
    <property type="entry name" value="Phage_lysozyme-like"/>
</dbReference>
<dbReference type="PANTHER" id="PTHR37406:SF1">
    <property type="entry name" value="T4-TYPE LYSOZYME 1-RELATED"/>
    <property type="match status" value="1"/>
</dbReference>
<evidence type="ECO:0000256" key="2">
    <source>
        <dbReference type="ARBA" id="ARBA00022638"/>
    </source>
</evidence>
<dbReference type="InterPro" id="IPR023346">
    <property type="entry name" value="Lysozyme-like_dom_sf"/>
</dbReference>
<dbReference type="GO" id="GO:0009253">
    <property type="term" value="P:peptidoglycan catabolic process"/>
    <property type="evidence" value="ECO:0007669"/>
    <property type="project" value="InterPro"/>
</dbReference>
<sequence length="183" mass="19377">MKVALLFAACLALAVAMPITDLKGYANCPSAHDLIEQHEGVRDCVYVDTTGHKTIGVGYNLDQSGARTAIANIGADFDSIYSGKTCLTSSQVEKLFSSSLNNAVQEARNVVSGYSGLCSCVQNVMVDMAFNLGQSGLGSFNTFLSYINNHNWSAAASDVKGTLWCRQVGNRCTQDASIIASGC</sequence>
<dbReference type="GO" id="GO:0016998">
    <property type="term" value="P:cell wall macromolecule catabolic process"/>
    <property type="evidence" value="ECO:0007669"/>
    <property type="project" value="InterPro"/>
</dbReference>
<reference evidence="4" key="1">
    <citation type="submission" date="2021-01" db="EMBL/GenBank/DDBJ databases">
        <authorList>
            <person name="Corre E."/>
            <person name="Pelletier E."/>
            <person name="Niang G."/>
            <person name="Scheremetjew M."/>
            <person name="Finn R."/>
            <person name="Kale V."/>
            <person name="Holt S."/>
            <person name="Cochrane G."/>
            <person name="Meng A."/>
            <person name="Brown T."/>
            <person name="Cohen L."/>
        </authorList>
    </citation>
    <scope>NUCLEOTIDE SEQUENCE</scope>
    <source>
        <strain evidence="4">NIES-2562</strain>
    </source>
</reference>
<dbReference type="GO" id="GO:0031640">
    <property type="term" value="P:killing of cells of another organism"/>
    <property type="evidence" value="ECO:0007669"/>
    <property type="project" value="UniProtKB-KW"/>
</dbReference>